<gene>
    <name evidence="2" type="ORF">FHX49_001824</name>
</gene>
<protein>
    <submittedName>
        <fullName evidence="2">RimJ/RimL family protein N-acetyltransferase</fullName>
    </submittedName>
</protein>
<keyword evidence="2" id="KW-0808">Transferase</keyword>
<dbReference type="InterPro" id="IPR000182">
    <property type="entry name" value="GNAT_dom"/>
</dbReference>
<comment type="caution">
    <text evidence="2">The sequence shown here is derived from an EMBL/GenBank/DDBJ whole genome shotgun (WGS) entry which is preliminary data.</text>
</comment>
<reference evidence="2 3" key="1">
    <citation type="submission" date="2020-08" db="EMBL/GenBank/DDBJ databases">
        <title>Sequencing the genomes of 1000 actinobacteria strains.</title>
        <authorList>
            <person name="Klenk H.-P."/>
        </authorList>
    </citation>
    <scope>NUCLEOTIDE SEQUENCE [LARGE SCALE GENOMIC DNA]</scope>
    <source>
        <strain evidence="2 3">DSM 27099</strain>
    </source>
</reference>
<feature type="domain" description="N-acetyltransferase" evidence="1">
    <location>
        <begin position="3"/>
        <end position="133"/>
    </location>
</feature>
<dbReference type="GO" id="GO:0016747">
    <property type="term" value="F:acyltransferase activity, transferring groups other than amino-acyl groups"/>
    <property type="evidence" value="ECO:0007669"/>
    <property type="project" value="InterPro"/>
</dbReference>
<name>A0A7W4V4R1_9MICO</name>
<dbReference type="AlphaFoldDB" id="A0A7W4V4R1"/>
<evidence type="ECO:0000259" key="1">
    <source>
        <dbReference type="Pfam" id="PF13302"/>
    </source>
</evidence>
<dbReference type="Gene3D" id="3.40.630.30">
    <property type="match status" value="1"/>
</dbReference>
<dbReference type="PANTHER" id="PTHR43792:SF1">
    <property type="entry name" value="N-ACETYLTRANSFERASE DOMAIN-CONTAINING PROTEIN"/>
    <property type="match status" value="1"/>
</dbReference>
<dbReference type="EMBL" id="JACHWQ010000005">
    <property type="protein sequence ID" value="MBB2976250.1"/>
    <property type="molecule type" value="Genomic_DNA"/>
</dbReference>
<evidence type="ECO:0000313" key="2">
    <source>
        <dbReference type="EMBL" id="MBB2976250.1"/>
    </source>
</evidence>
<evidence type="ECO:0000313" key="3">
    <source>
        <dbReference type="Proteomes" id="UP000529310"/>
    </source>
</evidence>
<accession>A0A7W4V4R1</accession>
<sequence>MASSDIDVMSALVGDPQVMRYYSAPKTREQAADWISWSRAHHAAYGFGLWISETVAGEFIGDCGLTWQEVNRAPQTEVGYHVRSELQGLGYATEAGAACLEFARDHTDADCVVGIIHPENRPSERAAEEIGMTLVGDDQGSSFLRRVSSVAVQCASSGAR</sequence>
<keyword evidence="3" id="KW-1185">Reference proteome</keyword>
<dbReference type="InterPro" id="IPR051531">
    <property type="entry name" value="N-acetyltransferase"/>
</dbReference>
<dbReference type="Proteomes" id="UP000529310">
    <property type="component" value="Unassembled WGS sequence"/>
</dbReference>
<organism evidence="2 3">
    <name type="scientific">Microbacterium endophyticum</name>
    <dbReference type="NCBI Taxonomy" id="1526412"/>
    <lineage>
        <taxon>Bacteria</taxon>
        <taxon>Bacillati</taxon>
        <taxon>Actinomycetota</taxon>
        <taxon>Actinomycetes</taxon>
        <taxon>Micrococcales</taxon>
        <taxon>Microbacteriaceae</taxon>
        <taxon>Microbacterium</taxon>
    </lineage>
</organism>
<dbReference type="Pfam" id="PF13302">
    <property type="entry name" value="Acetyltransf_3"/>
    <property type="match status" value="1"/>
</dbReference>
<dbReference type="SUPFAM" id="SSF55729">
    <property type="entry name" value="Acyl-CoA N-acyltransferases (Nat)"/>
    <property type="match status" value="1"/>
</dbReference>
<proteinExistence type="predicted"/>
<dbReference type="InterPro" id="IPR016181">
    <property type="entry name" value="Acyl_CoA_acyltransferase"/>
</dbReference>
<dbReference type="PANTHER" id="PTHR43792">
    <property type="entry name" value="GNAT FAMILY, PUTATIVE (AFU_ORTHOLOGUE AFUA_3G00765)-RELATED-RELATED"/>
    <property type="match status" value="1"/>
</dbReference>